<accession>M0AK75</accession>
<feature type="transmembrane region" description="Helical" evidence="2">
    <location>
        <begin position="111"/>
        <end position="129"/>
    </location>
</feature>
<feature type="compositionally biased region" description="Polar residues" evidence="1">
    <location>
        <begin position="1"/>
        <end position="14"/>
    </location>
</feature>
<gene>
    <name evidence="3" type="ORF">C482_12630</name>
</gene>
<keyword evidence="4" id="KW-1185">Reference proteome</keyword>
<evidence type="ECO:0000256" key="2">
    <source>
        <dbReference type="SAM" id="Phobius"/>
    </source>
</evidence>
<reference evidence="3 4" key="1">
    <citation type="journal article" date="2014" name="PLoS Genet.">
        <title>Phylogenetically driven sequencing of extremely halophilic archaea reveals strategies for static and dynamic osmo-response.</title>
        <authorList>
            <person name="Becker E.A."/>
            <person name="Seitzer P.M."/>
            <person name="Tritt A."/>
            <person name="Larsen D."/>
            <person name="Krusor M."/>
            <person name="Yao A.I."/>
            <person name="Wu D."/>
            <person name="Madern D."/>
            <person name="Eisen J.A."/>
            <person name="Darling A.E."/>
            <person name="Facciotti M.T."/>
        </authorList>
    </citation>
    <scope>NUCLEOTIDE SEQUENCE [LARGE SCALE GENOMIC DNA]</scope>
    <source>
        <strain evidence="3 4">JCM 10990</strain>
    </source>
</reference>
<feature type="compositionally biased region" description="Basic residues" evidence="1">
    <location>
        <begin position="224"/>
        <end position="242"/>
    </location>
</feature>
<evidence type="ECO:0000313" key="3">
    <source>
        <dbReference type="EMBL" id="ELY97798.1"/>
    </source>
</evidence>
<evidence type="ECO:0000313" key="4">
    <source>
        <dbReference type="Proteomes" id="UP000011693"/>
    </source>
</evidence>
<feature type="region of interest" description="Disordered" evidence="1">
    <location>
        <begin position="220"/>
        <end position="242"/>
    </location>
</feature>
<dbReference type="STRING" id="1227492.C482_12630"/>
<dbReference type="AlphaFoldDB" id="M0AK75"/>
<dbReference type="PATRIC" id="fig|1227492.4.peg.2496"/>
<organism evidence="3 4">
    <name type="scientific">Natrialba chahannaoensis JCM 10990</name>
    <dbReference type="NCBI Taxonomy" id="1227492"/>
    <lineage>
        <taxon>Archaea</taxon>
        <taxon>Methanobacteriati</taxon>
        <taxon>Methanobacteriota</taxon>
        <taxon>Stenosarchaea group</taxon>
        <taxon>Halobacteria</taxon>
        <taxon>Halobacteriales</taxon>
        <taxon>Natrialbaceae</taxon>
        <taxon>Natrialba</taxon>
    </lineage>
</organism>
<dbReference type="InterPro" id="IPR055941">
    <property type="entry name" value="DUF7519"/>
</dbReference>
<feature type="transmembrane region" description="Helical" evidence="2">
    <location>
        <begin position="200"/>
        <end position="220"/>
    </location>
</feature>
<sequence>MTSTLQTEAHTGDQSAPATATDDGATSAGEHPPADDRTGTGSGAGTDDDAGPVSLTRKPTVFSSSCAFAAAFVAAATTLFVPGTDAAVFGVAVLGALALGVGLLRGRPQVIDIGALVIFATLILAGIETPTVEPLIVGTVATVLAWDLGHSGLDLGAQLGREARTIRLEIVQLGSSLLVGLLAGTIGYGVYVFGASGQPTGAVALLLLAAALITVGLGANRSRSSGRRGRGRRGGTRNRRSR</sequence>
<feature type="transmembrane region" description="Helical" evidence="2">
    <location>
        <begin position="173"/>
        <end position="194"/>
    </location>
</feature>
<name>M0AK75_9EURY</name>
<evidence type="ECO:0000256" key="1">
    <source>
        <dbReference type="SAM" id="MobiDB-lite"/>
    </source>
</evidence>
<keyword evidence="2" id="KW-1133">Transmembrane helix</keyword>
<dbReference type="EMBL" id="AOIN01000065">
    <property type="protein sequence ID" value="ELY97798.1"/>
    <property type="molecule type" value="Genomic_DNA"/>
</dbReference>
<feature type="transmembrane region" description="Helical" evidence="2">
    <location>
        <begin position="61"/>
        <end position="80"/>
    </location>
</feature>
<keyword evidence="2" id="KW-0812">Transmembrane</keyword>
<protein>
    <submittedName>
        <fullName evidence="3">Uncharacterized protein</fullName>
    </submittedName>
</protein>
<feature type="transmembrane region" description="Helical" evidence="2">
    <location>
        <begin position="135"/>
        <end position="153"/>
    </location>
</feature>
<feature type="compositionally biased region" description="Low complexity" evidence="1">
    <location>
        <begin position="15"/>
        <end position="29"/>
    </location>
</feature>
<feature type="transmembrane region" description="Helical" evidence="2">
    <location>
        <begin position="86"/>
        <end position="104"/>
    </location>
</feature>
<comment type="caution">
    <text evidence="3">The sequence shown here is derived from an EMBL/GenBank/DDBJ whole genome shotgun (WGS) entry which is preliminary data.</text>
</comment>
<keyword evidence="2" id="KW-0472">Membrane</keyword>
<feature type="region of interest" description="Disordered" evidence="1">
    <location>
        <begin position="1"/>
        <end position="52"/>
    </location>
</feature>
<proteinExistence type="predicted"/>
<dbReference type="Proteomes" id="UP000011693">
    <property type="component" value="Unassembled WGS sequence"/>
</dbReference>
<dbReference type="Pfam" id="PF24363">
    <property type="entry name" value="DUF7519"/>
    <property type="match status" value="1"/>
</dbReference>
<dbReference type="RefSeq" id="WP_006167951.1">
    <property type="nucleotide sequence ID" value="NZ_AOIN01000065.1"/>
</dbReference>